<dbReference type="EMBL" id="JAFDVH010000010">
    <property type="protein sequence ID" value="KAG7469210.1"/>
    <property type="molecule type" value="Genomic_DNA"/>
</dbReference>
<evidence type="ECO:0000256" key="2">
    <source>
        <dbReference type="ARBA" id="ARBA00022741"/>
    </source>
</evidence>
<dbReference type="GO" id="GO:0005525">
    <property type="term" value="F:GTP binding"/>
    <property type="evidence" value="ECO:0007669"/>
    <property type="project" value="UniProtKB-KW"/>
</dbReference>
<reference evidence="9" key="1">
    <citation type="submission" date="2021-01" db="EMBL/GenBank/DDBJ databases">
        <authorList>
            <person name="Zahm M."/>
            <person name="Roques C."/>
            <person name="Cabau C."/>
            <person name="Klopp C."/>
            <person name="Donnadieu C."/>
            <person name="Jouanno E."/>
            <person name="Lampietro C."/>
            <person name="Louis A."/>
            <person name="Herpin A."/>
            <person name="Echchiki A."/>
            <person name="Berthelot C."/>
            <person name="Parey E."/>
            <person name="Roest-Crollius H."/>
            <person name="Braasch I."/>
            <person name="Postlethwait J."/>
            <person name="Bobe J."/>
            <person name="Montfort J."/>
            <person name="Bouchez O."/>
            <person name="Begum T."/>
            <person name="Mejri S."/>
            <person name="Adams A."/>
            <person name="Chen W.-J."/>
            <person name="Guiguen Y."/>
        </authorList>
    </citation>
    <scope>NUCLEOTIDE SEQUENCE</scope>
    <source>
        <strain evidence="9">YG-15Mar2019-1</strain>
        <tissue evidence="9">Brain</tissue>
    </source>
</reference>
<gene>
    <name evidence="9" type="ORF">MATL_G00126410</name>
</gene>
<dbReference type="SUPFAM" id="SSF48340">
    <property type="entry name" value="Interferon-induced guanylate-binding protein 1 (GBP1), C-terminal domain"/>
    <property type="match status" value="1"/>
</dbReference>
<feature type="domain" description="GB1/RHD3-type G" evidence="8">
    <location>
        <begin position="51"/>
        <end position="290"/>
    </location>
</feature>
<dbReference type="PANTHER" id="PTHR10751">
    <property type="entry name" value="GUANYLATE BINDING PROTEIN"/>
    <property type="match status" value="1"/>
</dbReference>
<evidence type="ECO:0000256" key="7">
    <source>
        <dbReference type="SAM" id="Coils"/>
    </source>
</evidence>
<protein>
    <recommendedName>
        <fullName evidence="8">GB1/RHD3-type G domain-containing protein</fullName>
    </recommendedName>
</protein>
<dbReference type="Gene3D" id="3.40.50.300">
    <property type="entry name" value="P-loop containing nucleotide triphosphate hydrolases"/>
    <property type="match status" value="1"/>
</dbReference>
<comment type="caution">
    <text evidence="9">The sequence shown here is derived from an EMBL/GenBank/DDBJ whole genome shotgun (WGS) entry which is preliminary data.</text>
</comment>
<evidence type="ECO:0000259" key="8">
    <source>
        <dbReference type="PROSITE" id="PS51715"/>
    </source>
</evidence>
<dbReference type="AlphaFoldDB" id="A0A9D3PVL6"/>
<keyword evidence="7" id="KW-0175">Coiled coil</keyword>
<dbReference type="InterPro" id="IPR037684">
    <property type="entry name" value="GBP_C"/>
</dbReference>
<accession>A0A9D3PVL6</accession>
<comment type="similarity">
    <text evidence="6">Belongs to the TRAFAC class dynamin-like GTPase superfamily. GB1/RHD3 GTPase family.</text>
</comment>
<dbReference type="Pfam" id="PF02263">
    <property type="entry name" value="GBP"/>
    <property type="match status" value="1"/>
</dbReference>
<keyword evidence="2" id="KW-0547">Nucleotide-binding</keyword>
<keyword evidence="10" id="KW-1185">Reference proteome</keyword>
<dbReference type="SUPFAM" id="SSF52540">
    <property type="entry name" value="P-loop containing nucleoside triphosphate hydrolases"/>
    <property type="match status" value="1"/>
</dbReference>
<keyword evidence="5" id="KW-0342">GTP-binding</keyword>
<evidence type="ECO:0000256" key="3">
    <source>
        <dbReference type="ARBA" id="ARBA00022801"/>
    </source>
</evidence>
<evidence type="ECO:0000313" key="10">
    <source>
        <dbReference type="Proteomes" id="UP001046870"/>
    </source>
</evidence>
<name>A0A9D3PVL6_MEGAT</name>
<keyword evidence="3" id="KW-0378">Hydrolase</keyword>
<dbReference type="InterPro" id="IPR015894">
    <property type="entry name" value="Guanylate-bd_N"/>
</dbReference>
<dbReference type="Gene3D" id="1.20.1000.10">
    <property type="entry name" value="Guanylate-binding protein, C-terminal domain"/>
    <property type="match status" value="1"/>
</dbReference>
<keyword evidence="1" id="KW-0399">Innate immunity</keyword>
<dbReference type="InterPro" id="IPR027417">
    <property type="entry name" value="P-loop_NTPase"/>
</dbReference>
<evidence type="ECO:0000256" key="4">
    <source>
        <dbReference type="ARBA" id="ARBA00022859"/>
    </source>
</evidence>
<sequence length="643" mass="72939">MEAHTRPIVRISRVTMSGTVPMAEPVCLIENDKEGNLRVLPQAIEILKQIEQHVVVVAIVGLYRTGKSYLMNKLAGRTKGFALGSTIQSKTKGIWMWCVPHPTKAGHTLVLLDTEGLGDVEKGDEKNDNWIFSLAVLLSSTLVYNSVGTIDNDALQRLHYVTELTEHIKVKAQTGDEDESTEFMRFFPSFVWTVRDFTLQLELDGRPITADQYLDNALKLKPGHGKQAMEYNLPRNCLRNYFPSRKCFVFDRPTSAEKMRRMDELTDADLEPSFVSRAREFCSYVFNNTSVKSMKGGFSLTGRMLGGLVEAYVEAIRSGQIPCLDNAVLALAKIENSNAVAKAMAFYKQCMAEWVSFPTETQDELSQIHGSAEKEAVKIFMDLSFKDEDQKYQLELMKQLQLEYEAICNKNAAESKKACASIIKRIFRSLEENLASGFYMSAGGHQKYRNDLKNLTSEYRSESGKGIKDEEALKEYLDGKEAIGEAILAADHSLSEAERRTEVEKARNEAMEQERRAAMEQTQIYQKQLMDQERLYRDNMEQLMNKMEEDRKNAAEEYERVLSAKLEEQKSLYQEGFDKRAKLMQEEIDSLRREREDNDKRGSSSFLSNILETAGNAAAMFLPGIIPKIGGIAVSCLGRLFRR</sequence>
<dbReference type="CDD" id="cd16269">
    <property type="entry name" value="GBP_C"/>
    <property type="match status" value="1"/>
</dbReference>
<evidence type="ECO:0000256" key="6">
    <source>
        <dbReference type="PROSITE-ProRule" id="PRU01052"/>
    </source>
</evidence>
<dbReference type="FunFam" id="1.20.1000.10:FF:000001">
    <property type="entry name" value="Guanylate binding protein 1"/>
    <property type="match status" value="1"/>
</dbReference>
<dbReference type="FunFam" id="3.40.50.300:FF:000422">
    <property type="entry name" value="Guanylate-binding protein 1"/>
    <property type="match status" value="1"/>
</dbReference>
<keyword evidence="4" id="KW-0391">Immunity</keyword>
<proteinExistence type="inferred from homology"/>
<dbReference type="CDD" id="cd01851">
    <property type="entry name" value="GBP"/>
    <property type="match status" value="1"/>
</dbReference>
<dbReference type="InterPro" id="IPR030386">
    <property type="entry name" value="G_GB1_RHD3_dom"/>
</dbReference>
<evidence type="ECO:0000256" key="1">
    <source>
        <dbReference type="ARBA" id="ARBA00022588"/>
    </source>
</evidence>
<organism evidence="9 10">
    <name type="scientific">Megalops atlanticus</name>
    <name type="common">Tarpon</name>
    <name type="synonym">Clupea gigantea</name>
    <dbReference type="NCBI Taxonomy" id="7932"/>
    <lineage>
        <taxon>Eukaryota</taxon>
        <taxon>Metazoa</taxon>
        <taxon>Chordata</taxon>
        <taxon>Craniata</taxon>
        <taxon>Vertebrata</taxon>
        <taxon>Euteleostomi</taxon>
        <taxon>Actinopterygii</taxon>
        <taxon>Neopterygii</taxon>
        <taxon>Teleostei</taxon>
        <taxon>Elopiformes</taxon>
        <taxon>Megalopidae</taxon>
        <taxon>Megalops</taxon>
    </lineage>
</organism>
<evidence type="ECO:0000256" key="5">
    <source>
        <dbReference type="ARBA" id="ARBA00023134"/>
    </source>
</evidence>
<dbReference type="GO" id="GO:0045087">
    <property type="term" value="P:innate immune response"/>
    <property type="evidence" value="ECO:0007669"/>
    <property type="project" value="UniProtKB-KW"/>
</dbReference>
<dbReference type="InterPro" id="IPR036543">
    <property type="entry name" value="Guanylate-bd_C_sf"/>
</dbReference>
<dbReference type="Pfam" id="PF02841">
    <property type="entry name" value="GBP_C"/>
    <property type="match status" value="1"/>
</dbReference>
<evidence type="ECO:0000313" key="9">
    <source>
        <dbReference type="EMBL" id="KAG7469210.1"/>
    </source>
</evidence>
<dbReference type="OrthoDB" id="2135133at2759"/>
<dbReference type="InterPro" id="IPR003191">
    <property type="entry name" value="Guanylate-bd/ATL_C"/>
</dbReference>
<feature type="coiled-coil region" evidence="7">
    <location>
        <begin position="494"/>
        <end position="601"/>
    </location>
</feature>
<dbReference type="Proteomes" id="UP001046870">
    <property type="component" value="Chromosome 10"/>
</dbReference>
<dbReference type="GO" id="GO:0003924">
    <property type="term" value="F:GTPase activity"/>
    <property type="evidence" value="ECO:0007669"/>
    <property type="project" value="InterPro"/>
</dbReference>
<dbReference type="PROSITE" id="PS51715">
    <property type="entry name" value="G_GB1_RHD3"/>
    <property type="match status" value="1"/>
</dbReference>